<protein>
    <submittedName>
        <fullName evidence="1">Uncharacterized protein</fullName>
    </submittedName>
</protein>
<proteinExistence type="predicted"/>
<sequence>MHFVEAEWSRPCYGAPIFRFQQKLKSLKKNLKQWNKAIFGNIEAIVREAEADLLVWQAAAEQNSVSDSVYDTFIQKQLALENALKIKDDYWKQKSGSKWIHLSERNTAYYQALCKVHSSQNLITSLITDDGIVLDSQQGIKSYIVKYFENKFTEQPVIIHEE</sequence>
<accession>A0A7J6WV17</accession>
<evidence type="ECO:0000313" key="2">
    <source>
        <dbReference type="Proteomes" id="UP000554482"/>
    </source>
</evidence>
<gene>
    <name evidence="1" type="ORF">FRX31_009963</name>
</gene>
<dbReference type="AlphaFoldDB" id="A0A7J6WV17"/>
<organism evidence="1 2">
    <name type="scientific">Thalictrum thalictroides</name>
    <name type="common">Rue-anemone</name>
    <name type="synonym">Anemone thalictroides</name>
    <dbReference type="NCBI Taxonomy" id="46969"/>
    <lineage>
        <taxon>Eukaryota</taxon>
        <taxon>Viridiplantae</taxon>
        <taxon>Streptophyta</taxon>
        <taxon>Embryophyta</taxon>
        <taxon>Tracheophyta</taxon>
        <taxon>Spermatophyta</taxon>
        <taxon>Magnoliopsida</taxon>
        <taxon>Ranunculales</taxon>
        <taxon>Ranunculaceae</taxon>
        <taxon>Thalictroideae</taxon>
        <taxon>Thalictrum</taxon>
    </lineage>
</organism>
<dbReference type="EMBL" id="JABWDY010010737">
    <property type="protein sequence ID" value="KAF5200450.1"/>
    <property type="molecule type" value="Genomic_DNA"/>
</dbReference>
<keyword evidence="2" id="KW-1185">Reference proteome</keyword>
<reference evidence="1 2" key="1">
    <citation type="submission" date="2020-06" db="EMBL/GenBank/DDBJ databases">
        <title>Transcriptomic and genomic resources for Thalictrum thalictroides and T. hernandezii: Facilitating candidate gene discovery in an emerging model plant lineage.</title>
        <authorList>
            <person name="Arias T."/>
            <person name="Riano-Pachon D.M."/>
            <person name="Di Stilio V.S."/>
        </authorList>
    </citation>
    <scope>NUCLEOTIDE SEQUENCE [LARGE SCALE GENOMIC DNA]</scope>
    <source>
        <strain evidence="2">cv. WT478/WT964</strain>
        <tissue evidence="1">Leaves</tissue>
    </source>
</reference>
<evidence type="ECO:0000313" key="1">
    <source>
        <dbReference type="EMBL" id="KAF5200450.1"/>
    </source>
</evidence>
<dbReference type="OrthoDB" id="1433654at2759"/>
<comment type="caution">
    <text evidence="1">The sequence shown here is derived from an EMBL/GenBank/DDBJ whole genome shotgun (WGS) entry which is preliminary data.</text>
</comment>
<dbReference type="Proteomes" id="UP000554482">
    <property type="component" value="Unassembled WGS sequence"/>
</dbReference>
<feature type="non-terminal residue" evidence="1">
    <location>
        <position position="162"/>
    </location>
</feature>
<name>A0A7J6WV17_THATH</name>